<name>A0A1R3ICE7_COCAP</name>
<dbReference type="Pfam" id="PF00646">
    <property type="entry name" value="F-box"/>
    <property type="match status" value="1"/>
</dbReference>
<dbReference type="PROSITE" id="PS50181">
    <property type="entry name" value="FBOX"/>
    <property type="match status" value="1"/>
</dbReference>
<evidence type="ECO:0000313" key="2">
    <source>
        <dbReference type="EMBL" id="OMO80263.1"/>
    </source>
</evidence>
<dbReference type="Pfam" id="PF08387">
    <property type="entry name" value="FBD"/>
    <property type="match status" value="1"/>
</dbReference>
<dbReference type="EMBL" id="AWWV01010315">
    <property type="protein sequence ID" value="OMO80263.1"/>
    <property type="molecule type" value="Genomic_DNA"/>
</dbReference>
<evidence type="ECO:0000313" key="3">
    <source>
        <dbReference type="Proteomes" id="UP000188268"/>
    </source>
</evidence>
<dbReference type="PANTHER" id="PTHR31900:SF30">
    <property type="entry name" value="SUPERFAMILY PROTEIN, PUTATIVE-RELATED"/>
    <property type="match status" value="1"/>
</dbReference>
<dbReference type="InterPro" id="IPR006566">
    <property type="entry name" value="FBD"/>
</dbReference>
<sequence>MADSTSLSSKPFKADQGDVDRISNLPDPLIHQILSFLPTKMVVATSVLSKRWVSLWTSVPALDQEDSDHICISCTEAKMNFLHFVYNALLRNKSGSIETSPLHCYSTYADVHAEVVVYHDHPPHSQLFAALTHAKCLQLYSVYIFSSQVQAASFPSFVNLTQLVLDIANWVVVLLFLQKSNKLETLDVCTQEMFSKGIYGVGVDSWRQPNEVPLCFMSSLRRVCFRDVKGLEDELKLVDYFLNNARVLRTMEICTNSDLSSDSKLCILKKLSMMTRCSDTCQLLFY</sequence>
<dbReference type="InterPro" id="IPR001810">
    <property type="entry name" value="F-box_dom"/>
</dbReference>
<dbReference type="AlphaFoldDB" id="A0A1R3ICE7"/>
<dbReference type="Gramene" id="OMO80263">
    <property type="protein sequence ID" value="OMO80263"/>
    <property type="gene ID" value="CCACVL1_13048"/>
</dbReference>
<comment type="caution">
    <text evidence="2">The sequence shown here is derived from an EMBL/GenBank/DDBJ whole genome shotgun (WGS) entry which is preliminary data.</text>
</comment>
<reference evidence="2 3" key="1">
    <citation type="submission" date="2013-09" db="EMBL/GenBank/DDBJ databases">
        <title>Corchorus capsularis genome sequencing.</title>
        <authorList>
            <person name="Alam M."/>
            <person name="Haque M.S."/>
            <person name="Islam M.S."/>
            <person name="Emdad E.M."/>
            <person name="Islam M.M."/>
            <person name="Ahmed B."/>
            <person name="Halim A."/>
            <person name="Hossen Q.M.M."/>
            <person name="Hossain M.Z."/>
            <person name="Ahmed R."/>
            <person name="Khan M.M."/>
            <person name="Islam R."/>
            <person name="Rashid M.M."/>
            <person name="Khan S.A."/>
            <person name="Rahman M.S."/>
            <person name="Alam M."/>
        </authorList>
    </citation>
    <scope>NUCLEOTIDE SEQUENCE [LARGE SCALE GENOMIC DNA]</scope>
    <source>
        <strain evidence="3">cv. CVL-1</strain>
        <tissue evidence="2">Whole seedling</tissue>
    </source>
</reference>
<feature type="domain" description="F-box" evidence="1">
    <location>
        <begin position="19"/>
        <end position="55"/>
    </location>
</feature>
<dbReference type="InterPro" id="IPR036047">
    <property type="entry name" value="F-box-like_dom_sf"/>
</dbReference>
<keyword evidence="3" id="KW-1185">Reference proteome</keyword>
<dbReference type="Proteomes" id="UP000188268">
    <property type="component" value="Unassembled WGS sequence"/>
</dbReference>
<dbReference type="OMA" id="HICISCT"/>
<dbReference type="InterPro" id="IPR050232">
    <property type="entry name" value="FBL13/AtMIF1-like"/>
</dbReference>
<accession>A0A1R3ICE7</accession>
<dbReference type="SMART" id="SM00579">
    <property type="entry name" value="FBD"/>
    <property type="match status" value="1"/>
</dbReference>
<dbReference type="STRING" id="210143.A0A1R3ICE7"/>
<organism evidence="2 3">
    <name type="scientific">Corchorus capsularis</name>
    <name type="common">Jute</name>
    <dbReference type="NCBI Taxonomy" id="210143"/>
    <lineage>
        <taxon>Eukaryota</taxon>
        <taxon>Viridiplantae</taxon>
        <taxon>Streptophyta</taxon>
        <taxon>Embryophyta</taxon>
        <taxon>Tracheophyta</taxon>
        <taxon>Spermatophyta</taxon>
        <taxon>Magnoliopsida</taxon>
        <taxon>eudicotyledons</taxon>
        <taxon>Gunneridae</taxon>
        <taxon>Pentapetalae</taxon>
        <taxon>rosids</taxon>
        <taxon>malvids</taxon>
        <taxon>Malvales</taxon>
        <taxon>Malvaceae</taxon>
        <taxon>Grewioideae</taxon>
        <taxon>Apeibeae</taxon>
        <taxon>Corchorus</taxon>
    </lineage>
</organism>
<dbReference type="SUPFAM" id="SSF81383">
    <property type="entry name" value="F-box domain"/>
    <property type="match status" value="1"/>
</dbReference>
<evidence type="ECO:0000259" key="1">
    <source>
        <dbReference type="PROSITE" id="PS50181"/>
    </source>
</evidence>
<dbReference type="InterPro" id="IPR053781">
    <property type="entry name" value="F-box_AtFBL13-like"/>
</dbReference>
<dbReference type="OrthoDB" id="1002647at2759"/>
<proteinExistence type="predicted"/>
<dbReference type="Gene3D" id="1.20.1280.50">
    <property type="match status" value="1"/>
</dbReference>
<dbReference type="PANTHER" id="PTHR31900">
    <property type="entry name" value="F-BOX/RNI SUPERFAMILY PROTEIN-RELATED"/>
    <property type="match status" value="1"/>
</dbReference>
<protein>
    <recommendedName>
        <fullName evidence="1">F-box domain-containing protein</fullName>
    </recommendedName>
</protein>
<gene>
    <name evidence="2" type="ORF">CCACVL1_13048</name>
</gene>
<dbReference type="CDD" id="cd22160">
    <property type="entry name" value="F-box_AtFBL13-like"/>
    <property type="match status" value="1"/>
</dbReference>